<protein>
    <recommendedName>
        <fullName evidence="2">SHOCT domain-containing protein</fullName>
    </recommendedName>
</protein>
<accession>A0A1L6RBD8</accession>
<dbReference type="KEGG" id="wjo:FOL01_1005"/>
<evidence type="ECO:0000313" key="3">
    <source>
        <dbReference type="EMBL" id="APS41864.1"/>
    </source>
</evidence>
<evidence type="ECO:0000259" key="2">
    <source>
        <dbReference type="Pfam" id="PF09851"/>
    </source>
</evidence>
<keyword evidence="4" id="KW-1185">Reference proteome</keyword>
<sequence>MAQPWKIIEPIITVCTAIFIPYIAWLLKKYGSEKNKKNPSPADELLKYKELLDKGAITQKEFDNQKANLLPK</sequence>
<evidence type="ECO:0000256" key="1">
    <source>
        <dbReference type="SAM" id="Phobius"/>
    </source>
</evidence>
<name>A0A1L6RBD8_9LACO</name>
<dbReference type="EMBL" id="CP014332">
    <property type="protein sequence ID" value="APS41864.1"/>
    <property type="molecule type" value="Genomic_DNA"/>
</dbReference>
<organism evidence="3 4">
    <name type="scientific">Weissella jogaejeotgali</name>
    <dbReference type="NCBI Taxonomy" id="1631871"/>
    <lineage>
        <taxon>Bacteria</taxon>
        <taxon>Bacillati</taxon>
        <taxon>Bacillota</taxon>
        <taxon>Bacilli</taxon>
        <taxon>Lactobacillales</taxon>
        <taxon>Lactobacillaceae</taxon>
        <taxon>Weissella</taxon>
    </lineage>
</organism>
<dbReference type="Proteomes" id="UP000185473">
    <property type="component" value="Chromosome"/>
</dbReference>
<dbReference type="Pfam" id="PF09851">
    <property type="entry name" value="SHOCT"/>
    <property type="match status" value="1"/>
</dbReference>
<keyword evidence="1" id="KW-0812">Transmembrane</keyword>
<proteinExistence type="predicted"/>
<dbReference type="AlphaFoldDB" id="A0A1L6RBD8"/>
<gene>
    <name evidence="3" type="ORF">FOL01_1005</name>
</gene>
<evidence type="ECO:0000313" key="4">
    <source>
        <dbReference type="Proteomes" id="UP000185473"/>
    </source>
</evidence>
<keyword evidence="1" id="KW-1133">Transmembrane helix</keyword>
<reference evidence="3 4" key="1">
    <citation type="submission" date="2016-02" db="EMBL/GenBank/DDBJ databases">
        <title>Complete Genome Sequence of Weissella jogaejeotgali FOL01.</title>
        <authorList>
            <person name="Lee J.-H."/>
            <person name="Ku H.-J."/>
        </authorList>
    </citation>
    <scope>NUCLEOTIDE SEQUENCE [LARGE SCALE GENOMIC DNA]</scope>
    <source>
        <strain evidence="3 4">FOL01</strain>
    </source>
</reference>
<dbReference type="RefSeq" id="WP_075269683.1">
    <property type="nucleotide sequence ID" value="NZ_CP014332.1"/>
</dbReference>
<feature type="domain" description="SHOCT" evidence="2">
    <location>
        <begin position="43"/>
        <end position="70"/>
    </location>
</feature>
<feature type="transmembrane region" description="Helical" evidence="1">
    <location>
        <begin position="6"/>
        <end position="27"/>
    </location>
</feature>
<keyword evidence="1" id="KW-0472">Membrane</keyword>
<dbReference type="InterPro" id="IPR018649">
    <property type="entry name" value="SHOCT"/>
</dbReference>